<dbReference type="Proteomes" id="UP000177390">
    <property type="component" value="Unassembled WGS sequence"/>
</dbReference>
<dbReference type="AlphaFoldDB" id="A0A1F5ETZ5"/>
<dbReference type="GO" id="GO:0003824">
    <property type="term" value="F:catalytic activity"/>
    <property type="evidence" value="ECO:0007669"/>
    <property type="project" value="InterPro"/>
</dbReference>
<dbReference type="InterPro" id="IPR043131">
    <property type="entry name" value="BCAT-like_N"/>
</dbReference>
<dbReference type="InterPro" id="IPR036038">
    <property type="entry name" value="Aminotransferase-like"/>
</dbReference>
<organism evidence="1 2">
    <name type="scientific">Candidatus Collierbacteria bacterium RIFCSPHIGHO2_02_FULL_49_10</name>
    <dbReference type="NCBI Taxonomy" id="1817723"/>
    <lineage>
        <taxon>Bacteria</taxon>
        <taxon>Candidatus Collieribacteriota</taxon>
    </lineage>
</organism>
<reference evidence="1 2" key="1">
    <citation type="journal article" date="2016" name="Nat. Commun.">
        <title>Thousands of microbial genomes shed light on interconnected biogeochemical processes in an aquifer system.</title>
        <authorList>
            <person name="Anantharaman K."/>
            <person name="Brown C.T."/>
            <person name="Hug L.A."/>
            <person name="Sharon I."/>
            <person name="Castelle C.J."/>
            <person name="Probst A.J."/>
            <person name="Thomas B.C."/>
            <person name="Singh A."/>
            <person name="Wilkins M.J."/>
            <person name="Karaoz U."/>
            <person name="Brodie E.L."/>
            <person name="Williams K.H."/>
            <person name="Hubbard S.S."/>
            <person name="Banfield J.F."/>
        </authorList>
    </citation>
    <scope>NUCLEOTIDE SEQUENCE [LARGE SCALE GENOMIC DNA]</scope>
</reference>
<evidence type="ECO:0000313" key="1">
    <source>
        <dbReference type="EMBL" id="OGD70869.1"/>
    </source>
</evidence>
<proteinExistence type="predicted"/>
<evidence type="ECO:0000313" key="2">
    <source>
        <dbReference type="Proteomes" id="UP000177390"/>
    </source>
</evidence>
<gene>
    <name evidence="1" type="ORF">A3D09_02425</name>
</gene>
<dbReference type="SUPFAM" id="SSF56752">
    <property type="entry name" value="D-aminoacid aminotransferase-like PLP-dependent enzymes"/>
    <property type="match status" value="1"/>
</dbReference>
<dbReference type="Gene3D" id="3.30.470.10">
    <property type="match status" value="1"/>
</dbReference>
<accession>A0A1F5ETZ5</accession>
<sequence length="389" mass="42710">MARYIEGEKHLEETLAESTARAEKYFPGARFVSVYSHKERQMVIVPIGYAMSPRFGHAVDYGSGVFEGSSAVVNERTGKPGIILLSERNARLFRRSLPARGYTAPIPEEEFGQAMIDLIKANGMGLFRHPDNKTPGFVRAYIRPSIHPAFLSGFGISMRPDYPIDAAIIAWAWPDYLNPTLMQRGGVCAVTGLTRSFPITGKHASNYGAAAMDGALARKIGADELLYLAPYLIDKDGHRYFPDPNDLTAKLRDGVIADGPGEECVALTADQKTLVYAPMRVNRLGGTVLQYIIDHLAKNIGLDCVEGDISLHDLTAGKYAGLAMVGNAVKVTPIRRIDLYNGGVTQQIELFAEGKIPENLESLRVRWEQETRGLIDPSHPSLLTEVPRV</sequence>
<dbReference type="EMBL" id="MFAH01000041">
    <property type="protein sequence ID" value="OGD70869.1"/>
    <property type="molecule type" value="Genomic_DNA"/>
</dbReference>
<dbReference type="Gene3D" id="3.20.10.10">
    <property type="entry name" value="D-amino Acid Aminotransferase, subunit A, domain 2"/>
    <property type="match status" value="1"/>
</dbReference>
<name>A0A1F5ETZ5_9BACT</name>
<dbReference type="InterPro" id="IPR043132">
    <property type="entry name" value="BCAT-like_C"/>
</dbReference>
<protein>
    <submittedName>
        <fullName evidence="1">Uncharacterized protein</fullName>
    </submittedName>
</protein>
<comment type="caution">
    <text evidence="1">The sequence shown here is derived from an EMBL/GenBank/DDBJ whole genome shotgun (WGS) entry which is preliminary data.</text>
</comment>